<evidence type="ECO:0000259" key="18">
    <source>
        <dbReference type="Pfam" id="PF00850"/>
    </source>
</evidence>
<feature type="compositionally biased region" description="Acidic residues" evidence="17">
    <location>
        <begin position="524"/>
        <end position="536"/>
    </location>
</feature>
<dbReference type="Pfam" id="PF00850">
    <property type="entry name" value="Hist_deacetyl"/>
    <property type="match status" value="1"/>
</dbReference>
<evidence type="ECO:0000256" key="11">
    <source>
        <dbReference type="ARBA" id="ARBA00023242"/>
    </source>
</evidence>
<reference evidence="20" key="2">
    <citation type="submission" date="2025-08" db="UniProtKB">
        <authorList>
            <consortium name="Ensembl"/>
        </authorList>
    </citation>
    <scope>IDENTIFICATION</scope>
</reference>
<keyword evidence="7 14" id="KW-0862">Zinc</keyword>
<evidence type="ECO:0000256" key="10">
    <source>
        <dbReference type="ARBA" id="ARBA00023163"/>
    </source>
</evidence>
<dbReference type="InterPro" id="IPR037138">
    <property type="entry name" value="His_deacetylse_dom_sf"/>
</dbReference>
<dbReference type="FunFam" id="3.40.800.20:FF:000002">
    <property type="entry name" value="Histone deacetylase"/>
    <property type="match status" value="1"/>
</dbReference>
<dbReference type="CDD" id="cd10164">
    <property type="entry name" value="ClassIIa_HDAC5_Gln-rich-N"/>
    <property type="match status" value="1"/>
</dbReference>
<evidence type="ECO:0000256" key="6">
    <source>
        <dbReference type="ARBA" id="ARBA00022801"/>
    </source>
</evidence>
<feature type="site" description="Contributes to catalysis" evidence="15">
    <location>
        <position position="936"/>
    </location>
</feature>
<dbReference type="GO" id="GO:0005634">
    <property type="term" value="C:nucleus"/>
    <property type="evidence" value="ECO:0007669"/>
    <property type="project" value="UniProtKB-SubCell"/>
</dbReference>
<feature type="binding site" evidence="14">
    <location>
        <position position="711"/>
    </location>
    <ligand>
        <name>Zn(2+)</name>
        <dbReference type="ChEBI" id="CHEBI:29105"/>
    </ligand>
</feature>
<dbReference type="SUPFAM" id="SSF52768">
    <property type="entry name" value="Arginase/deacetylase"/>
    <property type="match status" value="1"/>
</dbReference>
<evidence type="ECO:0000256" key="15">
    <source>
        <dbReference type="PIRSR" id="PIRSR037911-3"/>
    </source>
</evidence>
<dbReference type="EC" id="3.5.1.98" evidence="3 12"/>
<feature type="coiled-coil region" evidence="16">
    <location>
        <begin position="75"/>
        <end position="133"/>
    </location>
</feature>
<dbReference type="GO" id="GO:0046872">
    <property type="term" value="F:metal ion binding"/>
    <property type="evidence" value="ECO:0007669"/>
    <property type="project" value="UniProtKB-KW"/>
</dbReference>
<protein>
    <recommendedName>
        <fullName evidence="3 12">Histone deacetylase</fullName>
        <ecNumber evidence="3 12">3.5.1.98</ecNumber>
    </recommendedName>
</protein>
<feature type="compositionally biased region" description="Basic and acidic residues" evidence="17">
    <location>
        <begin position="201"/>
        <end position="212"/>
    </location>
</feature>
<keyword evidence="21" id="KW-1185">Reference proteome</keyword>
<feature type="compositionally biased region" description="Low complexity" evidence="17">
    <location>
        <begin position="261"/>
        <end position="277"/>
    </location>
</feature>
<gene>
    <name evidence="20" type="primary">hdac5</name>
</gene>
<evidence type="ECO:0000256" key="16">
    <source>
        <dbReference type="SAM" id="Coils"/>
    </source>
</evidence>
<dbReference type="PANTHER" id="PTHR45364:SF12">
    <property type="entry name" value="HISTONE DEACETYLASE"/>
    <property type="match status" value="1"/>
</dbReference>
<evidence type="ECO:0000256" key="4">
    <source>
        <dbReference type="ARBA" id="ARBA00022491"/>
    </source>
</evidence>
<dbReference type="GeneTree" id="ENSGT00940000157440"/>
<feature type="binding site" evidence="14">
    <location>
        <position position="627"/>
    </location>
    <ligand>
        <name>Zn(2+)</name>
        <dbReference type="ChEBI" id="CHEBI:29105"/>
    </ligand>
</feature>
<feature type="domain" description="Histone deacetylase glutamine rich N-terminal" evidence="19">
    <location>
        <begin position="33"/>
        <end position="120"/>
    </location>
</feature>
<feature type="active site" evidence="13">
    <location>
        <position position="763"/>
    </location>
</feature>
<keyword evidence="4 12" id="KW-0678">Repressor</keyword>
<feature type="region of interest" description="Disordered" evidence="17">
    <location>
        <begin position="259"/>
        <end position="286"/>
    </location>
</feature>
<dbReference type="Gene3D" id="6.10.250.1550">
    <property type="match status" value="1"/>
</dbReference>
<dbReference type="Gene3D" id="3.40.800.20">
    <property type="entry name" value="Histone deacetylase domain"/>
    <property type="match status" value="1"/>
</dbReference>
<accession>A0A8C9WD27</accession>
<reference evidence="20" key="3">
    <citation type="submission" date="2025-09" db="UniProtKB">
        <authorList>
            <consortium name="Ensembl"/>
        </authorList>
    </citation>
    <scope>IDENTIFICATION</scope>
</reference>
<keyword evidence="9 12" id="KW-0805">Transcription regulation</keyword>
<feature type="region of interest" description="Disordered" evidence="17">
    <location>
        <begin position="152"/>
        <end position="234"/>
    </location>
</feature>
<feature type="region of interest" description="Disordered" evidence="17">
    <location>
        <begin position="467"/>
        <end position="491"/>
    </location>
</feature>
<feature type="region of interest" description="Disordered" evidence="17">
    <location>
        <begin position="512"/>
        <end position="537"/>
    </location>
</feature>
<evidence type="ECO:0000256" key="9">
    <source>
        <dbReference type="ARBA" id="ARBA00023015"/>
    </source>
</evidence>
<evidence type="ECO:0000256" key="3">
    <source>
        <dbReference type="ARBA" id="ARBA00012111"/>
    </source>
</evidence>
<evidence type="ECO:0000313" key="21">
    <source>
        <dbReference type="Proteomes" id="UP000694397"/>
    </source>
</evidence>
<evidence type="ECO:0000256" key="13">
    <source>
        <dbReference type="PIRSR" id="PIRSR037911-1"/>
    </source>
</evidence>
<comment type="function">
    <text evidence="12">Responsible for the deacetylation of lysine residues on the N-terminal part of the core histones (H2A, H2B, H3 and H4). Histone deacetylation gives a tag for epigenetic repression and plays an important role in transcriptional regulation, cell cycle progression and developmental events.</text>
</comment>
<dbReference type="AlphaFoldDB" id="A0A8C9WD27"/>
<dbReference type="PIRSF" id="PIRSF037911">
    <property type="entry name" value="HDAC_II_euk"/>
    <property type="match status" value="1"/>
</dbReference>
<dbReference type="GO" id="GO:0000122">
    <property type="term" value="P:negative regulation of transcription by RNA polymerase II"/>
    <property type="evidence" value="ECO:0007669"/>
    <property type="project" value="InterPro"/>
</dbReference>
<evidence type="ECO:0000256" key="14">
    <source>
        <dbReference type="PIRSR" id="PIRSR037911-2"/>
    </source>
</evidence>
<dbReference type="GO" id="GO:0141221">
    <property type="term" value="F:histone deacetylase activity, hydrolytic mechanism"/>
    <property type="evidence" value="ECO:0007669"/>
    <property type="project" value="UniProtKB-EC"/>
</dbReference>
<sequence>MQSPGGREQGGRDGSPVDLGPVPLRPAAPIGLDTTRREQQLQHELLLLKRQQELQKQLLFAEFQKQHEVLTRQHEAQLQEHLKQQQELLAAKRQQELEQKRKLEQQRHEELEKQRLEQQLIMLKNKEKGKESAIASTEVKLKLQEFLRSKKEPTSSGLNHSFPQQCWVSQHSSRDQSSSPQSNTPGTPPSYKLPPLLGTYDGKDDFPLRKTASEPNLKVRSRLKQKVAERRSSPLLRRKDGTVISTFKKRAVEITVSSMCSSAPGSGPSSPNSSNSAIAENGSSGSVPNIHAETLMADRTAGPLSLYTSPSLPNISLGLPASAPQKLSPQQEAERQAIQAVRQGGALTGAFVSPAPLPACLPPGAAHSSLLQHVLLLEQARQAVSTFFLPAVPIYGQSPLVTAERAPGGMRAVGKLPRHRPLSRTQSAPLPQNPQALQQLVMQQQHQHFLEKQKQYQQQIHLSKMLSKGTELSRQPTTHPEETEEELTETLEMQEDTGEDDLPLVGEGHAAETHPVASKHESTESETDEAADAEEVAELKESIEEGAPYGQVRQERLPQTCDRRHLQQLNVFQASLSICSLPHRPLGRAQSSPASAGLKSSAGGEVSVKHLFTTGLVYDTFMLKHQCVCGNTHIHPEHAGRIQSVWSRLQETGLLSRCERIRGRKATLDEIQTVHSEYHTLLYGTSPLNRQKLDSKKLLGVCVCVCVLLPCGGIGVDSDTVWNEMHSPGAVRMAVGCVIELAFKVAAGELKNGFAVVRPPGHHAEESTAMGFCFFNSVAVAAKLLQQKLNVGKILIVDWDIHHGNGTQQAFYGDASVLYISLHRYDDGNFFPGSGAPEEVGLGPGVGFNVNIAWTGGVDPPMGDVEYLTAFRTVVMPIAYEFSPDVVLVSAGFDAVEGHQSPLGGYSVTAKCFGHLTKQLMKLAGGRVVLVLEGGHDLTAICDASETCVSALLGDELDPVPETVLQQKPCPKAVASLERVIDIQSESSPHRSPCLVECSPAT</sequence>
<dbReference type="InterPro" id="IPR024643">
    <property type="entry name" value="Hist_deacetylase_Gln_rich_N"/>
</dbReference>
<comment type="subcellular location">
    <subcellularLocation>
        <location evidence="1 12">Nucleus</location>
    </subcellularLocation>
</comment>
<keyword evidence="8 12" id="KW-0156">Chromatin regulator</keyword>
<evidence type="ECO:0000256" key="5">
    <source>
        <dbReference type="ARBA" id="ARBA00022723"/>
    </source>
</evidence>
<feature type="region of interest" description="Disordered" evidence="17">
    <location>
        <begin position="1"/>
        <end position="34"/>
    </location>
</feature>
<dbReference type="PANTHER" id="PTHR45364">
    <property type="entry name" value="HISTONE DEACETYLASE 9-RELATED"/>
    <property type="match status" value="1"/>
</dbReference>
<evidence type="ECO:0000256" key="2">
    <source>
        <dbReference type="ARBA" id="ARBA00007738"/>
    </source>
</evidence>
<dbReference type="PRINTS" id="PR01270">
    <property type="entry name" value="HDASUPER"/>
</dbReference>
<feature type="domain" description="Histone deacetylase" evidence="18">
    <location>
        <begin position="635"/>
        <end position="952"/>
    </location>
</feature>
<proteinExistence type="inferred from homology"/>
<keyword evidence="5 14" id="KW-0479">Metal-binding</keyword>
<evidence type="ECO:0000256" key="7">
    <source>
        <dbReference type="ARBA" id="ARBA00022833"/>
    </source>
</evidence>
<reference evidence="20 21" key="1">
    <citation type="submission" date="2019-04" db="EMBL/GenBank/DDBJ databases">
        <authorList>
            <consortium name="Wellcome Sanger Institute Data Sharing"/>
        </authorList>
    </citation>
    <scope>NUCLEOTIDE SEQUENCE [LARGE SCALE GENOMIC DNA]</scope>
</reference>
<feature type="binding site" evidence="14">
    <location>
        <position position="635"/>
    </location>
    <ligand>
        <name>Zn(2+)</name>
        <dbReference type="ChEBI" id="CHEBI:29105"/>
    </ligand>
</feature>
<feature type="compositionally biased region" description="Acidic residues" evidence="17">
    <location>
        <begin position="482"/>
        <end position="491"/>
    </location>
</feature>
<evidence type="ECO:0000256" key="1">
    <source>
        <dbReference type="ARBA" id="ARBA00004123"/>
    </source>
</evidence>
<evidence type="ECO:0000256" key="8">
    <source>
        <dbReference type="ARBA" id="ARBA00022853"/>
    </source>
</evidence>
<keyword evidence="16" id="KW-0175">Coiled coil</keyword>
<keyword evidence="10 12" id="KW-0804">Transcription</keyword>
<dbReference type="InterPro" id="IPR023801">
    <property type="entry name" value="His_deacetylse_dom"/>
</dbReference>
<dbReference type="Proteomes" id="UP000694397">
    <property type="component" value="Chromosome 8"/>
</dbReference>
<evidence type="ECO:0000256" key="12">
    <source>
        <dbReference type="PIRNR" id="PIRNR037911"/>
    </source>
</evidence>
<keyword evidence="11" id="KW-0539">Nucleus</keyword>
<evidence type="ECO:0000259" key="19">
    <source>
        <dbReference type="Pfam" id="PF12203"/>
    </source>
</evidence>
<comment type="catalytic activity">
    <reaction evidence="12">
        <text>N(6)-acetyl-L-lysyl-[histone] + H2O = L-lysyl-[histone] + acetate</text>
        <dbReference type="Rhea" id="RHEA:58196"/>
        <dbReference type="Rhea" id="RHEA-COMP:9845"/>
        <dbReference type="Rhea" id="RHEA-COMP:11338"/>
        <dbReference type="ChEBI" id="CHEBI:15377"/>
        <dbReference type="ChEBI" id="CHEBI:29969"/>
        <dbReference type="ChEBI" id="CHEBI:30089"/>
        <dbReference type="ChEBI" id="CHEBI:61930"/>
        <dbReference type="EC" id="3.5.1.98"/>
    </reaction>
</comment>
<feature type="compositionally biased region" description="Polar residues" evidence="17">
    <location>
        <begin position="154"/>
        <end position="168"/>
    </location>
</feature>
<name>A0A8C9WD27_SCLFO</name>
<dbReference type="Pfam" id="PF12203">
    <property type="entry name" value="HDAC4_Gln"/>
    <property type="match status" value="1"/>
</dbReference>
<evidence type="ECO:0000256" key="17">
    <source>
        <dbReference type="SAM" id="MobiDB-lite"/>
    </source>
</evidence>
<comment type="similarity">
    <text evidence="2 12">Belongs to the histone deacetylase family. HD type 2 subfamily.</text>
</comment>
<keyword evidence="6 12" id="KW-0378">Hydrolase</keyword>
<evidence type="ECO:0000313" key="20">
    <source>
        <dbReference type="Ensembl" id="ENSSFOP00015072712.1"/>
    </source>
</evidence>
<dbReference type="InterPro" id="IPR046949">
    <property type="entry name" value="HDAC4/5/7/9"/>
</dbReference>
<feature type="binding site" evidence="14">
    <location>
        <position position="629"/>
    </location>
    <ligand>
        <name>Zn(2+)</name>
        <dbReference type="ChEBI" id="CHEBI:29105"/>
    </ligand>
</feature>
<dbReference type="Ensembl" id="ENSSFOT00015045610.1">
    <property type="protein sequence ID" value="ENSSFOP00015072712.1"/>
    <property type="gene ID" value="ENSSFOG00015020400.2"/>
</dbReference>
<feature type="compositionally biased region" description="Low complexity" evidence="17">
    <location>
        <begin position="169"/>
        <end position="182"/>
    </location>
</feature>
<dbReference type="InterPro" id="IPR000286">
    <property type="entry name" value="HDACs"/>
</dbReference>
<dbReference type="InterPro" id="IPR023696">
    <property type="entry name" value="Ureohydrolase_dom_sf"/>
</dbReference>
<organism evidence="20 21">
    <name type="scientific">Scleropages formosus</name>
    <name type="common">Asian bonytongue</name>
    <name type="synonym">Osteoglossum formosum</name>
    <dbReference type="NCBI Taxonomy" id="113540"/>
    <lineage>
        <taxon>Eukaryota</taxon>
        <taxon>Metazoa</taxon>
        <taxon>Chordata</taxon>
        <taxon>Craniata</taxon>
        <taxon>Vertebrata</taxon>
        <taxon>Euteleostomi</taxon>
        <taxon>Actinopterygii</taxon>
        <taxon>Neopterygii</taxon>
        <taxon>Teleostei</taxon>
        <taxon>Osteoglossocephala</taxon>
        <taxon>Osteoglossomorpha</taxon>
        <taxon>Osteoglossiformes</taxon>
        <taxon>Osteoglossidae</taxon>
        <taxon>Scleropages</taxon>
    </lineage>
</organism>